<name>A0AA40FV03_9HYME</name>
<gene>
    <name evidence="1" type="ORF">K0M31_005430</name>
</gene>
<keyword evidence="2" id="KW-1185">Reference proteome</keyword>
<evidence type="ECO:0000313" key="1">
    <source>
        <dbReference type="EMBL" id="KAK1125894.1"/>
    </source>
</evidence>
<organism evidence="1 2">
    <name type="scientific">Melipona bicolor</name>
    <dbReference type="NCBI Taxonomy" id="60889"/>
    <lineage>
        <taxon>Eukaryota</taxon>
        <taxon>Metazoa</taxon>
        <taxon>Ecdysozoa</taxon>
        <taxon>Arthropoda</taxon>
        <taxon>Hexapoda</taxon>
        <taxon>Insecta</taxon>
        <taxon>Pterygota</taxon>
        <taxon>Neoptera</taxon>
        <taxon>Endopterygota</taxon>
        <taxon>Hymenoptera</taxon>
        <taxon>Apocrita</taxon>
        <taxon>Aculeata</taxon>
        <taxon>Apoidea</taxon>
        <taxon>Anthophila</taxon>
        <taxon>Apidae</taxon>
        <taxon>Melipona</taxon>
    </lineage>
</organism>
<dbReference type="Proteomes" id="UP001177670">
    <property type="component" value="Unassembled WGS sequence"/>
</dbReference>
<dbReference type="EMBL" id="JAHYIQ010000015">
    <property type="protein sequence ID" value="KAK1125894.1"/>
    <property type="molecule type" value="Genomic_DNA"/>
</dbReference>
<evidence type="ECO:0000313" key="2">
    <source>
        <dbReference type="Proteomes" id="UP001177670"/>
    </source>
</evidence>
<protein>
    <submittedName>
        <fullName evidence="1">Uncharacterized protein</fullName>
    </submittedName>
</protein>
<sequence>MLKYGKYFYTVILEKHDCRAKHMPVLEQQNGTIRFKGSLAEKREPESDDRCTSRVESQRKVHWVLLPHNSVYDTFFEFCRLPRKKPAGMTVNKDCWKRDSALDTC</sequence>
<proteinExistence type="predicted"/>
<reference evidence="1" key="1">
    <citation type="submission" date="2021-10" db="EMBL/GenBank/DDBJ databases">
        <title>Melipona bicolor Genome sequencing and assembly.</title>
        <authorList>
            <person name="Araujo N.S."/>
            <person name="Arias M.C."/>
        </authorList>
    </citation>
    <scope>NUCLEOTIDE SEQUENCE</scope>
    <source>
        <strain evidence="1">USP_2M_L1-L4_2017</strain>
        <tissue evidence="1">Whole body</tissue>
    </source>
</reference>
<dbReference type="AlphaFoldDB" id="A0AA40FV03"/>
<comment type="caution">
    <text evidence="1">The sequence shown here is derived from an EMBL/GenBank/DDBJ whole genome shotgun (WGS) entry which is preliminary data.</text>
</comment>
<accession>A0AA40FV03</accession>